<feature type="domain" description="Non-reducing end beta-L-arabinofuranosidase-like GH127 catalytic" evidence="3">
    <location>
        <begin position="36"/>
        <end position="437"/>
    </location>
</feature>
<dbReference type="RefSeq" id="WP_027952320.1">
    <property type="nucleotide sequence ID" value="NZ_JADU01000016.1"/>
</dbReference>
<organism evidence="7 8">
    <name type="scientific">Hallella seregens ATCC 51272</name>
    <dbReference type="NCBI Taxonomy" id="1336250"/>
    <lineage>
        <taxon>Bacteria</taxon>
        <taxon>Pseudomonadati</taxon>
        <taxon>Bacteroidota</taxon>
        <taxon>Bacteroidia</taxon>
        <taxon>Bacteroidales</taxon>
        <taxon>Prevotellaceae</taxon>
        <taxon>Hallella</taxon>
    </lineage>
</organism>
<protein>
    <submittedName>
        <fullName evidence="7">Beta-L-arabinofuranosidase domain-containing protein</fullName>
    </submittedName>
</protein>
<evidence type="ECO:0000313" key="8">
    <source>
        <dbReference type="Proteomes" id="UP001589688"/>
    </source>
</evidence>
<dbReference type="SUPFAM" id="SSF48208">
    <property type="entry name" value="Six-hairpin glycosidases"/>
    <property type="match status" value="1"/>
</dbReference>
<dbReference type="InterPro" id="IPR008928">
    <property type="entry name" value="6-hairpin_glycosidase_sf"/>
</dbReference>
<feature type="signal peptide" evidence="2">
    <location>
        <begin position="1"/>
        <end position="23"/>
    </location>
</feature>
<dbReference type="InterPro" id="IPR046544">
    <property type="entry name" value="GH146_SB_dom"/>
</dbReference>
<dbReference type="Pfam" id="PF20736">
    <property type="entry name" value="Glyco_hydro127M"/>
    <property type="match status" value="1"/>
</dbReference>
<sequence>MKQPQGLLLSAVLAMSAAAPVHAQSMLYPHHFDLSEVTLFDSPFKTAMELNFKVLLDYDADRLLAPFVRQAGLNMGDYAGWQTLHPNFANWGGNGFDLSGHVGGHYLSALALAYAACRDAGMKARLKQRLEYMLKVLKDCQDAYDGNTEGLRGFIGGQPINEAWKKLYAGDVSGFRSVRGWVPFYCQHKVLAGLRDAYVYAGNKEAREMFRKLVDWSVNVVARLDNAAMQSVLDTEHGGMNESLADAYTLFGDQKYMDAAQKYSHQTMLNGMQMQNATFLDNRHANTQVPKYIGFERIGEQGGSELQKKYELAAGNFWNDVALNRTVCIGGNSVAEHFLSAANSHRYIDHLDGPESCNSNNMLKLSEMLSDNTHDARYADFYEYTTWNHILSTQDPKTGGYVYFTTLRPQGYRIYSQVNQGMWCCVGTGMENHSKYGHFVYTHDGDSVIYVNLFTASKLANAKFALTQQTAYPYEPQTRITIDKGGSYTLAVRHPWWTTEGYAILVNGEKQQVAVTPGKAGYARLTRKWKRGDVVTVALPMQLRTVECPNYTDYVAFEYGPLLLAAQTTAVDATDADTTGLTAERLPNEFAGEGRMDHAPSAMASSRSLTAAPLLIGERAHVLERIAPTQPSRLQFSIDASRSDAPDYKWNRLTLKPFYEIHHSRYMCYWYQQTAENYAASDMAASEQANKKLQERTIDFVATGEQQSEAGHEYSYSDDSSTGSYNDETYRDAKAGGYIQYSLFNPGGVTDSLAVLCRFTTADAGRRATLTVDGEKLADIVIPSSVKGAVNDFYNVEFAIPASLATVKGKAKDKFVVRLSASSGTLCPGLYYLRLMRNHTDYTYRFTAGDWKSGDKGRLQPANISYDAGRNIITVNQGGDNNVCLMLDYNNLNYSISPRQKYLMVLGRNLSTRAGASYLWWLNGKNRGTQVPPTIARDVTLNGEAYQVIAWDMARSGIADNISTTGNTDICLGQTIFGLTSTTGTSYIHDIDFVADIDAATGIRLPHAAGTPATYNLQGMKVAHLTRGVYIQGGKKILL</sequence>
<dbReference type="InterPro" id="IPR032275">
    <property type="entry name" value="DUF4986"/>
</dbReference>
<dbReference type="Pfam" id="PF20620">
    <property type="entry name" value="DUF6805"/>
    <property type="match status" value="1"/>
</dbReference>
<comment type="caution">
    <text evidence="7">The sequence shown here is derived from an EMBL/GenBank/DDBJ whole genome shotgun (WGS) entry which is preliminary data.</text>
</comment>
<name>A0ABV5ZJS4_9BACT</name>
<evidence type="ECO:0000259" key="5">
    <source>
        <dbReference type="Pfam" id="PF20620"/>
    </source>
</evidence>
<proteinExistence type="predicted"/>
<evidence type="ECO:0000259" key="4">
    <source>
        <dbReference type="Pfam" id="PF16375"/>
    </source>
</evidence>
<evidence type="ECO:0000259" key="3">
    <source>
        <dbReference type="Pfam" id="PF07944"/>
    </source>
</evidence>
<reference evidence="7 8" key="1">
    <citation type="submission" date="2024-09" db="EMBL/GenBank/DDBJ databases">
        <authorList>
            <person name="Sun Q."/>
            <person name="Mori K."/>
        </authorList>
    </citation>
    <scope>NUCLEOTIDE SEQUENCE [LARGE SCALE GENOMIC DNA]</scope>
    <source>
        <strain evidence="7 8">ATCC 51272</strain>
    </source>
</reference>
<gene>
    <name evidence="7" type="ORF">ACFFK8_07455</name>
</gene>
<evidence type="ECO:0000256" key="1">
    <source>
        <dbReference type="SAM" id="MobiDB-lite"/>
    </source>
</evidence>
<dbReference type="EMBL" id="JBHLZF010000002">
    <property type="protein sequence ID" value="MFB9897637.1"/>
    <property type="molecule type" value="Genomic_DNA"/>
</dbReference>
<feature type="region of interest" description="Disordered" evidence="1">
    <location>
        <begin position="702"/>
        <end position="725"/>
    </location>
</feature>
<accession>A0ABV5ZJS4</accession>
<keyword evidence="2" id="KW-0732">Signal</keyword>
<dbReference type="Pfam" id="PF07944">
    <property type="entry name" value="Beta-AFase-like_GH127_cat"/>
    <property type="match status" value="1"/>
</dbReference>
<feature type="domain" description="Glycoside hydrolase GH146 substrate-binding" evidence="5">
    <location>
        <begin position="692"/>
        <end position="836"/>
    </location>
</feature>
<dbReference type="Pfam" id="PF16375">
    <property type="entry name" value="DUF4986"/>
    <property type="match status" value="1"/>
</dbReference>
<dbReference type="Proteomes" id="UP001589688">
    <property type="component" value="Unassembled WGS sequence"/>
</dbReference>
<feature type="chain" id="PRO_5046319377" evidence="2">
    <location>
        <begin position="24"/>
        <end position="1039"/>
    </location>
</feature>
<keyword evidence="8" id="KW-1185">Reference proteome</keyword>
<dbReference type="PANTHER" id="PTHR31151">
    <property type="entry name" value="PROLINE-TRNA LIGASE (DUF1680)"/>
    <property type="match status" value="1"/>
</dbReference>
<evidence type="ECO:0000313" key="7">
    <source>
        <dbReference type="EMBL" id="MFB9897637.1"/>
    </source>
</evidence>
<evidence type="ECO:0000256" key="2">
    <source>
        <dbReference type="SAM" id="SignalP"/>
    </source>
</evidence>
<evidence type="ECO:0000259" key="6">
    <source>
        <dbReference type="Pfam" id="PF20736"/>
    </source>
</evidence>
<dbReference type="InterPro" id="IPR049046">
    <property type="entry name" value="Beta-AFase-like_GH127_middle"/>
</dbReference>
<feature type="domain" description="Non-reducing end beta-L-arabinofuranosidase-like GH127 middle" evidence="6">
    <location>
        <begin position="449"/>
        <end position="541"/>
    </location>
</feature>
<dbReference type="InterPro" id="IPR012878">
    <property type="entry name" value="Beta-AFase-like_GH127_cat"/>
</dbReference>
<feature type="domain" description="DUF4986" evidence="4">
    <location>
        <begin position="584"/>
        <end position="670"/>
    </location>
</feature>
<dbReference type="PANTHER" id="PTHR31151:SF0">
    <property type="entry name" value="PROLINE-TRNA LIGASE (DUF1680)"/>
    <property type="match status" value="1"/>
</dbReference>